<dbReference type="Gene3D" id="1.20.120.1760">
    <property type="match status" value="1"/>
</dbReference>
<evidence type="ECO:0000256" key="2">
    <source>
        <dbReference type="ARBA" id="ARBA00004651"/>
    </source>
</evidence>
<evidence type="ECO:0000256" key="16">
    <source>
        <dbReference type="ARBA" id="ARBA00023264"/>
    </source>
</evidence>
<dbReference type="Pfam" id="PF01066">
    <property type="entry name" value="CDP-OH_P_transf"/>
    <property type="match status" value="1"/>
</dbReference>
<evidence type="ECO:0000256" key="7">
    <source>
        <dbReference type="ARBA" id="ARBA00014944"/>
    </source>
</evidence>
<evidence type="ECO:0000256" key="12">
    <source>
        <dbReference type="ARBA" id="ARBA00022989"/>
    </source>
</evidence>
<dbReference type="InterPro" id="IPR050324">
    <property type="entry name" value="CDP-alcohol_PTase-I"/>
</dbReference>
<keyword evidence="12 20" id="KW-1133">Transmembrane helix</keyword>
<dbReference type="InParanoid" id="A0A061ACE9"/>
<dbReference type="PROSITE" id="PS00379">
    <property type="entry name" value="CDP_ALCOHOL_P_TRANSF"/>
    <property type="match status" value="1"/>
</dbReference>
<evidence type="ECO:0000256" key="5">
    <source>
        <dbReference type="ARBA" id="ARBA00010441"/>
    </source>
</evidence>
<organism evidence="21 22">
    <name type="scientific">Acholeplasma oculi</name>
    <dbReference type="NCBI Taxonomy" id="35623"/>
    <lineage>
        <taxon>Bacteria</taxon>
        <taxon>Bacillati</taxon>
        <taxon>Mycoplasmatota</taxon>
        <taxon>Mollicutes</taxon>
        <taxon>Acholeplasmatales</taxon>
        <taxon>Acholeplasmataceae</taxon>
        <taxon>Acholeplasma</taxon>
    </lineage>
</organism>
<feature type="transmembrane region" description="Helical" evidence="20">
    <location>
        <begin position="12"/>
        <end position="35"/>
    </location>
</feature>
<evidence type="ECO:0000256" key="3">
    <source>
        <dbReference type="ARBA" id="ARBA00005042"/>
    </source>
</evidence>
<keyword evidence="14 20" id="KW-0472">Membrane</keyword>
<feature type="transmembrane region" description="Helical" evidence="20">
    <location>
        <begin position="98"/>
        <end position="120"/>
    </location>
</feature>
<feature type="transmembrane region" description="Helical" evidence="20">
    <location>
        <begin position="132"/>
        <end position="149"/>
    </location>
</feature>
<proteinExistence type="inferred from homology"/>
<accession>A0A061ACE9</accession>
<dbReference type="PANTHER" id="PTHR14269">
    <property type="entry name" value="CDP-DIACYLGLYCEROL--GLYCEROL-3-PHOSPHATE 3-PHOSPHATIDYLTRANSFERASE-RELATED"/>
    <property type="match status" value="1"/>
</dbReference>
<dbReference type="GO" id="GO:0008444">
    <property type="term" value="F:CDP-diacylglycerol-glycerol-3-phosphate 3-phosphatidyltransferase activity"/>
    <property type="evidence" value="ECO:0007669"/>
    <property type="project" value="UniProtKB-UniRule"/>
</dbReference>
<evidence type="ECO:0000256" key="19">
    <source>
        <dbReference type="RuleBase" id="RU003750"/>
    </source>
</evidence>
<evidence type="ECO:0000256" key="4">
    <source>
        <dbReference type="ARBA" id="ARBA00005189"/>
    </source>
</evidence>
<dbReference type="Proteomes" id="UP000032434">
    <property type="component" value="Chromosome 1"/>
</dbReference>
<evidence type="ECO:0000256" key="10">
    <source>
        <dbReference type="ARBA" id="ARBA00022679"/>
    </source>
</evidence>
<dbReference type="EMBL" id="LK028559">
    <property type="protein sequence ID" value="CDR31089.1"/>
    <property type="molecule type" value="Genomic_DNA"/>
</dbReference>
<evidence type="ECO:0000256" key="13">
    <source>
        <dbReference type="ARBA" id="ARBA00023098"/>
    </source>
</evidence>
<dbReference type="FunFam" id="1.20.120.1760:FF:000004">
    <property type="entry name" value="CDP-diacylglycerol--glycerol-3-phosphate 3-phosphatidyltransferase"/>
    <property type="match status" value="1"/>
</dbReference>
<evidence type="ECO:0000256" key="11">
    <source>
        <dbReference type="ARBA" id="ARBA00022692"/>
    </source>
</evidence>
<comment type="subcellular location">
    <subcellularLocation>
        <location evidence="2">Cell membrane</location>
        <topology evidence="2">Multi-pass membrane protein</topology>
    </subcellularLocation>
</comment>
<evidence type="ECO:0000256" key="18">
    <source>
        <dbReference type="NCBIfam" id="TIGR00560"/>
    </source>
</evidence>
<dbReference type="FunCoup" id="A0A061ACE9">
    <property type="interactions" value="303"/>
</dbReference>
<keyword evidence="11 20" id="KW-0812">Transmembrane</keyword>
<keyword evidence="9" id="KW-0444">Lipid biosynthesis</keyword>
<dbReference type="PIRSF" id="PIRSF000847">
    <property type="entry name" value="Phos_ph_gly_syn"/>
    <property type="match status" value="1"/>
</dbReference>
<evidence type="ECO:0000256" key="1">
    <source>
        <dbReference type="ARBA" id="ARBA00003973"/>
    </source>
</evidence>
<comment type="pathway">
    <text evidence="3">Phospholipid metabolism; phosphatidylglycerol biosynthesis; phosphatidylglycerol from CDP-diacylglycerol: step 1/2.</text>
</comment>
<dbReference type="KEGG" id="aoc:Aocu_10160"/>
<sequence>MTTANKITILRVLLIPIMIVILYIEPLKVYMTIFGLRLNELLFASIFLIASATDFIDGYIARKYNQITTFGKFLDPIADKVLVFTGLLYLMLQMSDRVPLWTVVLIIIREFMVTGIRLLAVEKGNVIAASHLGKYKTIFTLVAIIILLFNDFGLTAINPNFVWVGNVIYYIALIFTVISGVDYFMKNRKVVLESI</sequence>
<dbReference type="InterPro" id="IPR043130">
    <property type="entry name" value="CDP-OH_PTrfase_TM_dom"/>
</dbReference>
<protein>
    <recommendedName>
        <fullName evidence="7 18">CDP-diacylglycerol--glycerol-3-phosphate 3-phosphatidyltransferase</fullName>
        <ecNumber evidence="6 18">2.7.8.5</ecNumber>
    </recommendedName>
</protein>
<dbReference type="STRING" id="35623.Aocu_10160"/>
<dbReference type="InterPro" id="IPR000462">
    <property type="entry name" value="CDP-OH_P_trans"/>
</dbReference>
<evidence type="ECO:0000256" key="17">
    <source>
        <dbReference type="ARBA" id="ARBA00048586"/>
    </source>
</evidence>
<dbReference type="RefSeq" id="WP_045749544.1">
    <property type="nucleotide sequence ID" value="NZ_FUZK01000001.1"/>
</dbReference>
<evidence type="ECO:0000256" key="6">
    <source>
        <dbReference type="ARBA" id="ARBA00013170"/>
    </source>
</evidence>
<dbReference type="PATRIC" id="fig|35623.3.peg.1016"/>
<dbReference type="GO" id="GO:0005886">
    <property type="term" value="C:plasma membrane"/>
    <property type="evidence" value="ECO:0007669"/>
    <property type="project" value="UniProtKB-SubCell"/>
</dbReference>
<dbReference type="InterPro" id="IPR004570">
    <property type="entry name" value="Phosphatidylglycerol_P_synth"/>
</dbReference>
<dbReference type="AlphaFoldDB" id="A0A061ACE9"/>
<comment type="similarity">
    <text evidence="5 19">Belongs to the CDP-alcohol phosphatidyltransferase class-I family.</text>
</comment>
<comment type="function">
    <text evidence="1">This protein catalyzes the committed step to the synthesis of the acidic phospholipids.</text>
</comment>
<keyword evidence="22" id="KW-1185">Reference proteome</keyword>
<keyword evidence="13" id="KW-0443">Lipid metabolism</keyword>
<evidence type="ECO:0000256" key="20">
    <source>
        <dbReference type="SAM" id="Phobius"/>
    </source>
</evidence>
<dbReference type="PANTHER" id="PTHR14269:SF62">
    <property type="entry name" value="CDP-DIACYLGLYCEROL--GLYCEROL-3-PHOSPHATE 3-PHOSPHATIDYLTRANSFERASE 1, CHLOROPLASTIC"/>
    <property type="match status" value="1"/>
</dbReference>
<keyword evidence="15" id="KW-0594">Phospholipid biosynthesis</keyword>
<evidence type="ECO:0000256" key="8">
    <source>
        <dbReference type="ARBA" id="ARBA00022475"/>
    </source>
</evidence>
<keyword evidence="10 19" id="KW-0808">Transferase</keyword>
<name>A0A061ACE9_9MOLU</name>
<dbReference type="EC" id="2.7.8.5" evidence="6 18"/>
<keyword evidence="8" id="KW-1003">Cell membrane</keyword>
<evidence type="ECO:0000256" key="14">
    <source>
        <dbReference type="ARBA" id="ARBA00023136"/>
    </source>
</evidence>
<reference evidence="22" key="1">
    <citation type="submission" date="2014-05" db="EMBL/GenBank/DDBJ databases">
        <authorList>
            <person name="Kube M."/>
        </authorList>
    </citation>
    <scope>NUCLEOTIDE SEQUENCE [LARGE SCALE GENOMIC DNA]</scope>
</reference>
<dbReference type="HOGENOM" id="CLU_051314_2_3_14"/>
<gene>
    <name evidence="21" type="primary">pgsA</name>
    <name evidence="21" type="ORF">Aocu_10160</name>
</gene>
<keyword evidence="16" id="KW-1208">Phospholipid metabolism</keyword>
<dbReference type="NCBIfam" id="TIGR00560">
    <property type="entry name" value="pgsA"/>
    <property type="match status" value="1"/>
</dbReference>
<feature type="transmembrane region" description="Helical" evidence="20">
    <location>
        <begin position="161"/>
        <end position="185"/>
    </location>
</feature>
<evidence type="ECO:0000256" key="9">
    <source>
        <dbReference type="ARBA" id="ARBA00022516"/>
    </source>
</evidence>
<dbReference type="InterPro" id="IPR048254">
    <property type="entry name" value="CDP_ALCOHOL_P_TRANSF_CS"/>
</dbReference>
<dbReference type="OrthoDB" id="9796672at2"/>
<evidence type="ECO:0000313" key="22">
    <source>
        <dbReference type="Proteomes" id="UP000032434"/>
    </source>
</evidence>
<comment type="pathway">
    <text evidence="4">Lipid metabolism.</text>
</comment>
<dbReference type="GO" id="GO:0046474">
    <property type="term" value="P:glycerophospholipid biosynthetic process"/>
    <property type="evidence" value="ECO:0007669"/>
    <property type="project" value="TreeGrafter"/>
</dbReference>
<evidence type="ECO:0000313" key="21">
    <source>
        <dbReference type="EMBL" id="CDR31089.1"/>
    </source>
</evidence>
<evidence type="ECO:0000256" key="15">
    <source>
        <dbReference type="ARBA" id="ARBA00023209"/>
    </source>
</evidence>
<comment type="catalytic activity">
    <reaction evidence="17">
        <text>a CDP-1,2-diacyl-sn-glycerol + sn-glycerol 3-phosphate = a 1,2-diacyl-sn-glycero-3-phospho-(1'-sn-glycero-3'-phosphate) + CMP + H(+)</text>
        <dbReference type="Rhea" id="RHEA:12593"/>
        <dbReference type="ChEBI" id="CHEBI:15378"/>
        <dbReference type="ChEBI" id="CHEBI:57597"/>
        <dbReference type="ChEBI" id="CHEBI:58332"/>
        <dbReference type="ChEBI" id="CHEBI:60110"/>
        <dbReference type="ChEBI" id="CHEBI:60377"/>
        <dbReference type="EC" id="2.7.8.5"/>
    </reaction>
</comment>